<feature type="region of interest" description="Disordered" evidence="1">
    <location>
        <begin position="95"/>
        <end position="156"/>
    </location>
</feature>
<dbReference type="GeneID" id="2658307"/>
<dbReference type="RefSeq" id="NP_944256.1">
    <property type="nucleotide sequence ID" value="NC_005262.3"/>
</dbReference>
<reference evidence="2 3" key="1">
    <citation type="journal article" date="2011" name="J. Bacteriol.">
        <title>Genomes and Characterization of Phages Bcep22 and BcepIL02, Founders of a Novel Phage Type in Burkholderia cenocepacia.</title>
        <authorList>
            <person name="Gill J.J."/>
            <person name="Summer E.J."/>
            <person name="Russell W.K."/>
            <person name="Cologna S.M."/>
            <person name="Carlile T.M."/>
            <person name="Fuller A.C."/>
            <person name="Kitsopoulos K."/>
            <person name="Mebane L.M."/>
            <person name="Parkinson B.N."/>
            <person name="Sullivan D."/>
            <person name="Carmody L.A."/>
            <person name="Gonzalez C.F."/>
            <person name="Lipuma J.J."/>
            <person name="Young R."/>
        </authorList>
    </citation>
    <scope>NUCLEOTIDE SEQUENCE [LARGE SCALE GENOMIC DNA]</scope>
</reference>
<protein>
    <submittedName>
        <fullName evidence="2">DNA replication protein</fullName>
    </submittedName>
</protein>
<gene>
    <name evidence="2" type="ORF">Bcep22_gp27</name>
</gene>
<keyword evidence="3" id="KW-1185">Reference proteome</keyword>
<dbReference type="KEGG" id="vg:2658307"/>
<name>Q6V7R6_9CAUD</name>
<dbReference type="Proteomes" id="UP000001160">
    <property type="component" value="Segment"/>
</dbReference>
<dbReference type="EMBL" id="AY349011">
    <property type="protein sequence ID" value="AAQ54960.1"/>
    <property type="molecule type" value="Genomic_DNA"/>
</dbReference>
<evidence type="ECO:0000313" key="3">
    <source>
        <dbReference type="Proteomes" id="UP000001160"/>
    </source>
</evidence>
<organism evidence="2 3">
    <name type="scientific">Burkholderia phage Bcep22</name>
    <dbReference type="NCBI Taxonomy" id="2883944"/>
    <lineage>
        <taxon>Viruses</taxon>
        <taxon>Duplodnaviria</taxon>
        <taxon>Heunggongvirae</taxon>
        <taxon>Uroviricota</taxon>
        <taxon>Caudoviricetes</taxon>
        <taxon>Lessievirus</taxon>
        <taxon>Lessievirus bcep22</taxon>
    </lineage>
</organism>
<sequence length="257" mass="28685">MSQQRKFKGVWIPAEIWLDHSLSITEKVMLVEIDSLQDDHRGCYASNSHFAEFFGLSISRVSEIISGLADRKLITVELVRDGKRIVERRIRLIGDPFEKPNTPSGNAANPFGKDGEPPSENTQGSNTKERNTRKKKDIGGSPEFEQAWSLYPPRAGGNSKPDALKAWNARIAAGVESARMLDGTQRYAAFCKATNKINTEYVKQAATFFGPGLHFDAAWMLPVVDSPRMGGRPSSNSFDQSQPADYDDFFNHRRGFD</sequence>
<evidence type="ECO:0000313" key="2">
    <source>
        <dbReference type="EMBL" id="AAQ54960.1"/>
    </source>
</evidence>
<evidence type="ECO:0000256" key="1">
    <source>
        <dbReference type="SAM" id="MobiDB-lite"/>
    </source>
</evidence>
<proteinExistence type="predicted"/>
<accession>Q6V7R6</accession>